<feature type="transmembrane region" description="Helical" evidence="5">
    <location>
        <begin position="63"/>
        <end position="81"/>
    </location>
</feature>
<evidence type="ECO:0000256" key="3">
    <source>
        <dbReference type="ARBA" id="ARBA00022989"/>
    </source>
</evidence>
<evidence type="ECO:0000313" key="7">
    <source>
        <dbReference type="Proteomes" id="UP000198828"/>
    </source>
</evidence>
<evidence type="ECO:0000256" key="2">
    <source>
        <dbReference type="ARBA" id="ARBA00022692"/>
    </source>
</evidence>
<feature type="transmembrane region" description="Helical" evidence="5">
    <location>
        <begin position="146"/>
        <end position="169"/>
    </location>
</feature>
<feature type="transmembrane region" description="Helical" evidence="5">
    <location>
        <begin position="32"/>
        <end position="51"/>
    </location>
</feature>
<evidence type="ECO:0000256" key="4">
    <source>
        <dbReference type="ARBA" id="ARBA00023136"/>
    </source>
</evidence>
<keyword evidence="2 5" id="KW-0812">Transmembrane</keyword>
<dbReference type="PANTHER" id="PTHR30249">
    <property type="entry name" value="PUTATIVE SEROTONIN TRANSPORTER"/>
    <property type="match status" value="1"/>
</dbReference>
<organism evidence="6 7">
    <name type="scientific">Tepidimicrobium xylanilyticum</name>
    <dbReference type="NCBI Taxonomy" id="1123352"/>
    <lineage>
        <taxon>Bacteria</taxon>
        <taxon>Bacillati</taxon>
        <taxon>Bacillota</taxon>
        <taxon>Tissierellia</taxon>
        <taxon>Tissierellales</taxon>
        <taxon>Tepidimicrobiaceae</taxon>
        <taxon>Tepidimicrobium</taxon>
    </lineage>
</organism>
<keyword evidence="3 5" id="KW-1133">Transmembrane helix</keyword>
<protein>
    <submittedName>
        <fullName evidence="6">TIGR00659 family protein</fullName>
    </submittedName>
</protein>
<dbReference type="RefSeq" id="WP_093752929.1">
    <property type="nucleotide sequence ID" value="NZ_FNNG01000007.1"/>
</dbReference>
<dbReference type="GO" id="GO:0016020">
    <property type="term" value="C:membrane"/>
    <property type="evidence" value="ECO:0007669"/>
    <property type="project" value="UniProtKB-SubCell"/>
</dbReference>
<evidence type="ECO:0000313" key="6">
    <source>
        <dbReference type="EMBL" id="SDX15187.1"/>
    </source>
</evidence>
<comment type="subcellular location">
    <subcellularLocation>
        <location evidence="1">Membrane</location>
        <topology evidence="1">Multi-pass membrane protein</topology>
    </subcellularLocation>
</comment>
<dbReference type="EMBL" id="FNNG01000007">
    <property type="protein sequence ID" value="SDX15187.1"/>
    <property type="molecule type" value="Genomic_DNA"/>
</dbReference>
<dbReference type="Proteomes" id="UP000198828">
    <property type="component" value="Unassembled WGS sequence"/>
</dbReference>
<dbReference type="PANTHER" id="PTHR30249:SF0">
    <property type="entry name" value="PLASTIDAL GLYCOLATE_GLYCERATE TRANSLOCATOR 1, CHLOROPLASTIC"/>
    <property type="match status" value="1"/>
</dbReference>
<proteinExistence type="predicted"/>
<dbReference type="OrthoDB" id="9811701at2"/>
<reference evidence="6 7" key="1">
    <citation type="submission" date="2016-10" db="EMBL/GenBank/DDBJ databases">
        <authorList>
            <person name="de Groot N.N."/>
        </authorList>
    </citation>
    <scope>NUCLEOTIDE SEQUENCE [LARGE SCALE GENOMIC DNA]</scope>
    <source>
        <strain evidence="6 7">DSM 23310</strain>
    </source>
</reference>
<name>A0A1H2ZCY3_9FIRM</name>
<keyword evidence="4 5" id="KW-0472">Membrane</keyword>
<keyword evidence="7" id="KW-1185">Reference proteome</keyword>
<accession>A0A1H2ZCY3</accession>
<gene>
    <name evidence="6" type="ORF">SAMN05660923_01797</name>
</gene>
<feature type="transmembrane region" description="Helical" evidence="5">
    <location>
        <begin position="205"/>
        <end position="226"/>
    </location>
</feature>
<feature type="transmembrane region" description="Helical" evidence="5">
    <location>
        <begin position="6"/>
        <end position="25"/>
    </location>
</feature>
<feature type="transmembrane region" description="Helical" evidence="5">
    <location>
        <begin position="93"/>
        <end position="113"/>
    </location>
</feature>
<evidence type="ECO:0000256" key="5">
    <source>
        <dbReference type="SAM" id="Phobius"/>
    </source>
</evidence>
<dbReference type="InterPro" id="IPR007300">
    <property type="entry name" value="CidB/LrgB"/>
</dbReference>
<dbReference type="Pfam" id="PF04172">
    <property type="entry name" value="LrgB"/>
    <property type="match status" value="1"/>
</dbReference>
<sequence length="230" mass="24798">MVEYFNTPLFGTTLSITAFVIGMYIHRKSKIAIFNPLLISAIIIICFLSYFNIDYETYNKGGSIISFFIAPATVTLAVPLYKNIRLLKERWKTIIIGITVGSLAGLFTIFALSKLFKIDHVIMISMLPKSTTTAISMEIAEQIGGIPTLAVAFTAVAGISGNLIGEYVFKIFKIEDKVSKGVALGTASHAVGTAKAMELGETEGALSSLSIGVAGIISVFLIPWFISLLT</sequence>
<evidence type="ECO:0000256" key="1">
    <source>
        <dbReference type="ARBA" id="ARBA00004141"/>
    </source>
</evidence>
<dbReference type="AlphaFoldDB" id="A0A1H2ZCY3"/>